<comment type="caution">
    <text evidence="2">The sequence shown here is derived from an EMBL/GenBank/DDBJ whole genome shotgun (WGS) entry which is preliminary data.</text>
</comment>
<organism evidence="2 3">
    <name type="scientific">Sphingomonas metalli</name>
    <dbReference type="NCBI Taxonomy" id="1779358"/>
    <lineage>
        <taxon>Bacteria</taxon>
        <taxon>Pseudomonadati</taxon>
        <taxon>Pseudomonadota</taxon>
        <taxon>Alphaproteobacteria</taxon>
        <taxon>Sphingomonadales</taxon>
        <taxon>Sphingomonadaceae</taxon>
        <taxon>Sphingomonas</taxon>
    </lineage>
</organism>
<keyword evidence="3" id="KW-1185">Reference proteome</keyword>
<evidence type="ECO:0000313" key="2">
    <source>
        <dbReference type="EMBL" id="GGB21693.1"/>
    </source>
</evidence>
<feature type="region of interest" description="Disordered" evidence="1">
    <location>
        <begin position="45"/>
        <end position="85"/>
    </location>
</feature>
<reference evidence="2" key="1">
    <citation type="journal article" date="2014" name="Int. J. Syst. Evol. Microbiol.">
        <title>Complete genome sequence of Corynebacterium casei LMG S-19264T (=DSM 44701T), isolated from a smear-ripened cheese.</title>
        <authorList>
            <consortium name="US DOE Joint Genome Institute (JGI-PGF)"/>
            <person name="Walter F."/>
            <person name="Albersmeier A."/>
            <person name="Kalinowski J."/>
            <person name="Ruckert C."/>
        </authorList>
    </citation>
    <scope>NUCLEOTIDE SEQUENCE</scope>
    <source>
        <strain evidence="2">CGMCC 1.15330</strain>
    </source>
</reference>
<dbReference type="Proteomes" id="UP000623067">
    <property type="component" value="Unassembled WGS sequence"/>
</dbReference>
<dbReference type="AlphaFoldDB" id="A0A916T057"/>
<gene>
    <name evidence="2" type="ORF">GCM10011380_09110</name>
</gene>
<protein>
    <submittedName>
        <fullName evidence="2">Uncharacterized protein</fullName>
    </submittedName>
</protein>
<reference evidence="2" key="2">
    <citation type="submission" date="2020-09" db="EMBL/GenBank/DDBJ databases">
        <authorList>
            <person name="Sun Q."/>
            <person name="Zhou Y."/>
        </authorList>
    </citation>
    <scope>NUCLEOTIDE SEQUENCE</scope>
    <source>
        <strain evidence="2">CGMCC 1.15330</strain>
    </source>
</reference>
<evidence type="ECO:0000313" key="3">
    <source>
        <dbReference type="Proteomes" id="UP000623067"/>
    </source>
</evidence>
<accession>A0A916T057</accession>
<dbReference type="EMBL" id="BMIH01000001">
    <property type="protein sequence ID" value="GGB21693.1"/>
    <property type="molecule type" value="Genomic_DNA"/>
</dbReference>
<feature type="compositionally biased region" description="Basic and acidic residues" evidence="1">
    <location>
        <begin position="68"/>
        <end position="85"/>
    </location>
</feature>
<proteinExistence type="predicted"/>
<sequence>MTTRNPSSLAMSFASLGKVLSGRTSGAGVPEPAAIRRRKPICQSPYWRRDPGVQPGFAPARVDAVDGSGRELPKKRVRAEGGEAK</sequence>
<evidence type="ECO:0000256" key="1">
    <source>
        <dbReference type="SAM" id="MobiDB-lite"/>
    </source>
</evidence>
<name>A0A916T057_9SPHN</name>